<dbReference type="Gene3D" id="3.40.50.300">
    <property type="entry name" value="P-loop containing nucleotide triphosphate hydrolases"/>
    <property type="match status" value="1"/>
</dbReference>
<dbReference type="InterPro" id="IPR000792">
    <property type="entry name" value="Tscrpt_reg_LuxR_C"/>
</dbReference>
<keyword evidence="1" id="KW-0805">Transcription regulation</keyword>
<dbReference type="STRING" id="1776.BHQ18_18355"/>
<dbReference type="Proteomes" id="UP000094053">
    <property type="component" value="Unassembled WGS sequence"/>
</dbReference>
<evidence type="ECO:0000256" key="3">
    <source>
        <dbReference type="ARBA" id="ARBA00023163"/>
    </source>
</evidence>
<dbReference type="AlphaFoldDB" id="A0A1E3RG45"/>
<dbReference type="PANTHER" id="PTHR44688">
    <property type="entry name" value="DNA-BINDING TRANSCRIPTIONAL ACTIVATOR DEVR_DOSR"/>
    <property type="match status" value="1"/>
</dbReference>
<dbReference type="PANTHER" id="PTHR44688:SF16">
    <property type="entry name" value="DNA-BINDING TRANSCRIPTIONAL ACTIVATOR DEVR_DOSR"/>
    <property type="match status" value="1"/>
</dbReference>
<dbReference type="RefSeq" id="WP_069415063.1">
    <property type="nucleotide sequence ID" value="NZ_JACKUL010000031.1"/>
</dbReference>
<dbReference type="GO" id="GO:0003677">
    <property type="term" value="F:DNA binding"/>
    <property type="evidence" value="ECO:0007669"/>
    <property type="project" value="UniProtKB-KW"/>
</dbReference>
<dbReference type="SUPFAM" id="SSF46894">
    <property type="entry name" value="C-terminal effector domain of the bipartite response regulators"/>
    <property type="match status" value="1"/>
</dbReference>
<dbReference type="SMART" id="SM00421">
    <property type="entry name" value="HTH_LUXR"/>
    <property type="match status" value="1"/>
</dbReference>
<dbReference type="InterPro" id="IPR027417">
    <property type="entry name" value="P-loop_NTPase"/>
</dbReference>
<dbReference type="Pfam" id="PF00196">
    <property type="entry name" value="GerE"/>
    <property type="match status" value="1"/>
</dbReference>
<dbReference type="OrthoDB" id="3197423at2"/>
<reference evidence="6" key="1">
    <citation type="submission" date="2016-09" db="EMBL/GenBank/DDBJ databases">
        <authorList>
            <person name="Greninger A.L."/>
            <person name="Jerome K.R."/>
            <person name="Mcnair B."/>
            <person name="Wallis C."/>
            <person name="Fang F."/>
        </authorList>
    </citation>
    <scope>NUCLEOTIDE SEQUENCE [LARGE SCALE GENOMIC DNA]</scope>
    <source>
        <strain evidence="6">M6</strain>
    </source>
</reference>
<dbReference type="PROSITE" id="PS50043">
    <property type="entry name" value="HTH_LUXR_2"/>
    <property type="match status" value="1"/>
</dbReference>
<gene>
    <name evidence="5" type="ORF">BHQ18_18355</name>
</gene>
<evidence type="ECO:0000259" key="4">
    <source>
        <dbReference type="PROSITE" id="PS50043"/>
    </source>
</evidence>
<evidence type="ECO:0000313" key="6">
    <source>
        <dbReference type="Proteomes" id="UP000094053"/>
    </source>
</evidence>
<sequence>MIRQWPLVGRSEELAVIAEATRSVGDRARGVVLSGAAGVGKTRVAFEAVARCGPPSARRHWLVGTASSRSVPLGAFVEIASEFGPDPLRRVREVIDALIGDAAPGAVVVGVDDAHLLDDLSAFTVHQLVTRRLATVILTIRSGETPPDAITAIWKDQHLDRLELQPLSPEELSRLVEQVLGGPVDSFTAERLWQYTQGNTLYLRHLLDHEVDAGRVTRRAGVWLWNGQPSLSPTLTELLESRIAQAPDSVRDVLDALAVAEPLESDVLEAVTGADALSQAESLGLISVDCTARPASVRLAHPLLGEIRHTGSLRMRRVSGRIAAELARKGSPDPRALIRRAVLTLESDLVPDSELLLAAASAAMQLLDHRLAEHLAERAVAVGGGPWAKIARAMAITWQERGVEAEAVLAEQAAQACGLERTQIAILRAMNFTLILGEVGSAEAELELLPVDDVNAQSIAAALRPLIQLVRGHSRTAVAMADTASAVSPGSDVATIFLAWVYVTGLGDLGRVDEIDAAAKTGYAVADRSPESGHLLRRLALQETHGYRLAGMLAESDAVIERIRRDTLDVPFEESWHRVMVGLSAMSSGALGDARRSLRDALAYLGPGDSGRMVKTFARTWLATVTAMLGLAPDARRELEALQWWARDPQACMFDPYRSLAEAWVCAAEGTCSEAISILRAAARREDELDRPAWQVVLLQTATQFGDHTTAGRLAELATVVQGPRAPAAAAHAAALADGDADALLAASRRYESFGDRVAAADTAAQAVSVYQGRGLRGAAMTASAVASRLAAECQGARTPALSAAAAPQVFTARQREIISLAAQGLSNREIAERLTMSVRSVEGHLFRASQRVGANSREQLIAILRGS</sequence>
<protein>
    <recommendedName>
        <fullName evidence="4">HTH luxR-type domain-containing protein</fullName>
    </recommendedName>
</protein>
<keyword evidence="3" id="KW-0804">Transcription</keyword>
<feature type="domain" description="HTH luxR-type" evidence="4">
    <location>
        <begin position="804"/>
        <end position="868"/>
    </location>
</feature>
<name>A0A1E3RG45_MYCFV</name>
<evidence type="ECO:0000256" key="1">
    <source>
        <dbReference type="ARBA" id="ARBA00023015"/>
    </source>
</evidence>
<dbReference type="InterPro" id="IPR036388">
    <property type="entry name" value="WH-like_DNA-bd_sf"/>
</dbReference>
<proteinExistence type="predicted"/>
<dbReference type="EMBL" id="MIHA01000013">
    <property type="protein sequence ID" value="ODQ88840.1"/>
    <property type="molecule type" value="Genomic_DNA"/>
</dbReference>
<dbReference type="InterPro" id="IPR016032">
    <property type="entry name" value="Sig_transdc_resp-reg_C-effctor"/>
</dbReference>
<dbReference type="PRINTS" id="PR00038">
    <property type="entry name" value="HTHLUXR"/>
</dbReference>
<keyword evidence="6" id="KW-1185">Reference proteome</keyword>
<organism evidence="5 6">
    <name type="scientific">Mycolicibacterium flavescens</name>
    <name type="common">Mycobacterium flavescens</name>
    <dbReference type="NCBI Taxonomy" id="1776"/>
    <lineage>
        <taxon>Bacteria</taxon>
        <taxon>Bacillati</taxon>
        <taxon>Actinomycetota</taxon>
        <taxon>Actinomycetes</taxon>
        <taxon>Mycobacteriales</taxon>
        <taxon>Mycobacteriaceae</taxon>
        <taxon>Mycolicibacterium</taxon>
    </lineage>
</organism>
<dbReference type="PROSITE" id="PS00622">
    <property type="entry name" value="HTH_LUXR_1"/>
    <property type="match status" value="1"/>
</dbReference>
<evidence type="ECO:0000313" key="5">
    <source>
        <dbReference type="EMBL" id="ODQ88840.1"/>
    </source>
</evidence>
<dbReference type="CDD" id="cd06170">
    <property type="entry name" value="LuxR_C_like"/>
    <property type="match status" value="1"/>
</dbReference>
<evidence type="ECO:0000256" key="2">
    <source>
        <dbReference type="ARBA" id="ARBA00023125"/>
    </source>
</evidence>
<dbReference type="GO" id="GO:0006355">
    <property type="term" value="P:regulation of DNA-templated transcription"/>
    <property type="evidence" value="ECO:0007669"/>
    <property type="project" value="InterPro"/>
</dbReference>
<dbReference type="Gene3D" id="1.10.10.10">
    <property type="entry name" value="Winged helix-like DNA-binding domain superfamily/Winged helix DNA-binding domain"/>
    <property type="match status" value="1"/>
</dbReference>
<comment type="caution">
    <text evidence="5">The sequence shown here is derived from an EMBL/GenBank/DDBJ whole genome shotgun (WGS) entry which is preliminary data.</text>
</comment>
<accession>A0A1E3RG45</accession>
<dbReference type="SUPFAM" id="SSF52540">
    <property type="entry name" value="P-loop containing nucleoside triphosphate hydrolases"/>
    <property type="match status" value="1"/>
</dbReference>
<keyword evidence="2" id="KW-0238">DNA-binding</keyword>